<proteinExistence type="predicted"/>
<dbReference type="InterPro" id="IPR021731">
    <property type="entry name" value="AMIN_dom"/>
</dbReference>
<dbReference type="Gene3D" id="2.60.40.3500">
    <property type="match status" value="2"/>
</dbReference>
<evidence type="ECO:0000313" key="3">
    <source>
        <dbReference type="EMBL" id="VAW39647.1"/>
    </source>
</evidence>
<evidence type="ECO:0000259" key="2">
    <source>
        <dbReference type="Pfam" id="PF11741"/>
    </source>
</evidence>
<accession>A0A3B0VMV2</accession>
<feature type="compositionally biased region" description="Low complexity" evidence="1">
    <location>
        <begin position="348"/>
        <end position="360"/>
    </location>
</feature>
<dbReference type="EMBL" id="UOEY01000082">
    <property type="protein sequence ID" value="VAW39647.1"/>
    <property type="molecule type" value="Genomic_DNA"/>
</dbReference>
<feature type="domain" description="AMIN" evidence="2">
    <location>
        <begin position="33"/>
        <end position="121"/>
    </location>
</feature>
<protein>
    <recommendedName>
        <fullName evidence="2">AMIN domain-containing protein</fullName>
    </recommendedName>
</protein>
<gene>
    <name evidence="3" type="ORF">MNBD_DELTA04-375</name>
</gene>
<evidence type="ECO:0000256" key="1">
    <source>
        <dbReference type="SAM" id="MobiDB-lite"/>
    </source>
</evidence>
<name>A0A3B0VMV2_9ZZZZ</name>
<dbReference type="AlphaFoldDB" id="A0A3B0VMV2"/>
<sequence length="570" mass="62182">MKKIIPVILFQLGILFFYTCPATAATKPLLTGIQFESPSGREDRVIFTLNGITRPRIFEIKGKRPRLVVDLPDTGLARRLKNTTKTKGHFVYRIRLGIHKGKNPGTRVVFDLAPHQPIHFDQHFNRENNILIISIYPAGSETKPAAATSAQAQAPPAKKTGTTISLQPADRKEFVPPAAPQQAEQKIIATAPTKKHLVRKKQSRKKKAVAAAPVKGIRFSSPTASEDQVTFKLNGPDLPKIFALTGAKPRIVFDFPDPRLAAGLRNTIKTNGHFIQRIRIARYKGNNPKTRVVLDLVPHQSTDFGQHFNRKDNILTISISAAGNKPKAAKTTGNRAAASMAEPPPAGIAPTGQQAAGQQPKKPEALIPPTSLFPRKPGPALSTEKPAATAAVEQDVPESVFPGGSARPAEKTAKVIIPPLKPAPVREKQIAIKSLPPPGQLKKPAPTGNTTPVIKSIKFDNGSSRGEIIRFQLNGFYPPVVMGLEKNAPRVGCDFKNATVRESVKKLIECNGKYVKTIQVEPSHNPDKVKVILNLVPGNKYDLQQIFFKKDNLFVIIINTVNKKITLIGN</sequence>
<dbReference type="Pfam" id="PF11741">
    <property type="entry name" value="AMIN"/>
    <property type="match status" value="2"/>
</dbReference>
<feature type="domain" description="AMIN" evidence="2">
    <location>
        <begin position="217"/>
        <end position="303"/>
    </location>
</feature>
<reference evidence="3" key="1">
    <citation type="submission" date="2018-06" db="EMBL/GenBank/DDBJ databases">
        <authorList>
            <person name="Zhirakovskaya E."/>
        </authorList>
    </citation>
    <scope>NUCLEOTIDE SEQUENCE</scope>
</reference>
<organism evidence="3">
    <name type="scientific">hydrothermal vent metagenome</name>
    <dbReference type="NCBI Taxonomy" id="652676"/>
    <lineage>
        <taxon>unclassified sequences</taxon>
        <taxon>metagenomes</taxon>
        <taxon>ecological metagenomes</taxon>
    </lineage>
</organism>
<feature type="region of interest" description="Disordered" evidence="1">
    <location>
        <begin position="323"/>
        <end position="414"/>
    </location>
</feature>